<accession>A0A2J6RPA5</accession>
<dbReference type="GO" id="GO:0005634">
    <property type="term" value="C:nucleus"/>
    <property type="evidence" value="ECO:0007669"/>
    <property type="project" value="UniProtKB-SubCell"/>
</dbReference>
<comment type="subcellular location">
    <subcellularLocation>
        <location evidence="1">Nucleus</location>
    </subcellularLocation>
</comment>
<organism evidence="4 5">
    <name type="scientific">Hyaloscypha variabilis (strain UAMH 11265 / GT02V1 / F)</name>
    <name type="common">Meliniomyces variabilis</name>
    <dbReference type="NCBI Taxonomy" id="1149755"/>
    <lineage>
        <taxon>Eukaryota</taxon>
        <taxon>Fungi</taxon>
        <taxon>Dikarya</taxon>
        <taxon>Ascomycota</taxon>
        <taxon>Pezizomycotina</taxon>
        <taxon>Leotiomycetes</taxon>
        <taxon>Helotiales</taxon>
        <taxon>Hyaloscyphaceae</taxon>
        <taxon>Hyaloscypha</taxon>
        <taxon>Hyaloscypha variabilis</taxon>
    </lineage>
</organism>
<gene>
    <name evidence="4" type="ORF">L207DRAFT_565825</name>
</gene>
<feature type="domain" description="Clr5" evidence="3">
    <location>
        <begin position="21"/>
        <end position="73"/>
    </location>
</feature>
<evidence type="ECO:0000313" key="4">
    <source>
        <dbReference type="EMBL" id="PMD40344.1"/>
    </source>
</evidence>
<evidence type="ECO:0000256" key="2">
    <source>
        <dbReference type="ARBA" id="ARBA00023242"/>
    </source>
</evidence>
<protein>
    <recommendedName>
        <fullName evidence="3">Clr5 domain-containing protein</fullName>
    </recommendedName>
</protein>
<dbReference type="PANTHER" id="PTHR37534">
    <property type="entry name" value="TRANSCRIPTIONAL ACTIVATOR PROTEIN UGA3"/>
    <property type="match status" value="1"/>
</dbReference>
<dbReference type="GO" id="GO:0045944">
    <property type="term" value="P:positive regulation of transcription by RNA polymerase II"/>
    <property type="evidence" value="ECO:0007669"/>
    <property type="project" value="TreeGrafter"/>
</dbReference>
<dbReference type="Pfam" id="PF14420">
    <property type="entry name" value="Clr5"/>
    <property type="match status" value="1"/>
</dbReference>
<sequence>MEDSPHNTHGVARKTSPGYTEAQWESIKEIVRQCYFEENKTLSNVVDILSKDYGFTLLEKQLKDRLRRWRLQKNIPGDIMKQMAWTRLMREREGKRSKFLFSRRPVPEEKINHYLKGSKTSDEDLLSMPCPVKDQLYAFTIGSGNLDVAPMSLDSSPSNWQYVATPRALDLSSAVLTSRDNYLAWRRGHISSSLPRSVQNRPETPENLLGRFQERICLSLSVTGDEHNLWQKLVLPLVRNSQTLCDSISAVTALHISKDGALHVYGRELLTQSHEALWHEVEAETPSITTLATILILAFWTRWDEGLQFGKSHIICATTFLRKALSQYGALSLSPDFSYYLFTFLYNTYYRMDSLSRLVCSALQTDQSRTMSLPPFDKVFPAYSVLGQDEKPRVDPWMSYVRGLYPLIGRAADLCDRVNSNSTPIITDAESLKFEIETWRPYRTILIEPNGYSLSPELKDDIENMGEAYRYVTLLYLHQVVPEIFRNRAHELAQRVFDHLKKIRSSSRVTIVQNYPLLVAGCEACSVDDRAWVKERWMAMMAWIKVTNIDNCLKITQEVWKRRDIYRGERHKLGIQPGFGDLGATDEKLDQEFTFQGYLHWASAMKYLEFKSLGRVEIEKS</sequence>
<evidence type="ECO:0000313" key="5">
    <source>
        <dbReference type="Proteomes" id="UP000235786"/>
    </source>
</evidence>
<dbReference type="STRING" id="1149755.A0A2J6RPA5"/>
<dbReference type="InterPro" id="IPR025676">
    <property type="entry name" value="Clr5_dom"/>
</dbReference>
<proteinExistence type="predicted"/>
<dbReference type="AlphaFoldDB" id="A0A2J6RPA5"/>
<evidence type="ECO:0000259" key="3">
    <source>
        <dbReference type="Pfam" id="PF14420"/>
    </source>
</evidence>
<dbReference type="Proteomes" id="UP000235786">
    <property type="component" value="Unassembled WGS sequence"/>
</dbReference>
<dbReference type="OrthoDB" id="5986190at2759"/>
<dbReference type="PANTHER" id="PTHR37534:SF15">
    <property type="entry name" value="ZN(II)2CYS6 TRANSCRIPTION FACTOR (EUROFUNG)"/>
    <property type="match status" value="1"/>
</dbReference>
<evidence type="ECO:0000256" key="1">
    <source>
        <dbReference type="ARBA" id="ARBA00004123"/>
    </source>
</evidence>
<reference evidence="4 5" key="1">
    <citation type="submission" date="2016-04" db="EMBL/GenBank/DDBJ databases">
        <title>A degradative enzymes factory behind the ericoid mycorrhizal symbiosis.</title>
        <authorList>
            <consortium name="DOE Joint Genome Institute"/>
            <person name="Martino E."/>
            <person name="Morin E."/>
            <person name="Grelet G."/>
            <person name="Kuo A."/>
            <person name="Kohler A."/>
            <person name="Daghino S."/>
            <person name="Barry K."/>
            <person name="Choi C."/>
            <person name="Cichocki N."/>
            <person name="Clum A."/>
            <person name="Copeland A."/>
            <person name="Hainaut M."/>
            <person name="Haridas S."/>
            <person name="Labutti K."/>
            <person name="Lindquist E."/>
            <person name="Lipzen A."/>
            <person name="Khouja H.-R."/>
            <person name="Murat C."/>
            <person name="Ohm R."/>
            <person name="Olson A."/>
            <person name="Spatafora J."/>
            <person name="Veneault-Fourrey C."/>
            <person name="Henrissat B."/>
            <person name="Grigoriev I."/>
            <person name="Martin F."/>
            <person name="Perotto S."/>
        </authorList>
    </citation>
    <scope>NUCLEOTIDE SEQUENCE [LARGE SCALE GENOMIC DNA]</scope>
    <source>
        <strain evidence="4 5">F</strain>
    </source>
</reference>
<dbReference type="InterPro" id="IPR021858">
    <property type="entry name" value="Fun_TF"/>
</dbReference>
<dbReference type="EMBL" id="KZ613945">
    <property type="protein sequence ID" value="PMD40344.1"/>
    <property type="molecule type" value="Genomic_DNA"/>
</dbReference>
<keyword evidence="5" id="KW-1185">Reference proteome</keyword>
<name>A0A2J6RPA5_HYAVF</name>
<keyword evidence="2" id="KW-0539">Nucleus</keyword>
<dbReference type="GO" id="GO:0003700">
    <property type="term" value="F:DNA-binding transcription factor activity"/>
    <property type="evidence" value="ECO:0007669"/>
    <property type="project" value="TreeGrafter"/>
</dbReference>
<dbReference type="GO" id="GO:0000976">
    <property type="term" value="F:transcription cis-regulatory region binding"/>
    <property type="evidence" value="ECO:0007669"/>
    <property type="project" value="TreeGrafter"/>
</dbReference>
<dbReference type="Pfam" id="PF11951">
    <property type="entry name" value="Fungal_trans_2"/>
    <property type="match status" value="1"/>
</dbReference>